<dbReference type="Proteomes" id="UP000428333">
    <property type="component" value="Linkage Group LG03"/>
</dbReference>
<evidence type="ECO:0000313" key="4">
    <source>
        <dbReference type="Proteomes" id="UP000428333"/>
    </source>
</evidence>
<organism evidence="3 4">
    <name type="scientific">Rhododendron williamsianum</name>
    <dbReference type="NCBI Taxonomy" id="262921"/>
    <lineage>
        <taxon>Eukaryota</taxon>
        <taxon>Viridiplantae</taxon>
        <taxon>Streptophyta</taxon>
        <taxon>Embryophyta</taxon>
        <taxon>Tracheophyta</taxon>
        <taxon>Spermatophyta</taxon>
        <taxon>Magnoliopsida</taxon>
        <taxon>eudicotyledons</taxon>
        <taxon>Gunneridae</taxon>
        <taxon>Pentapetalae</taxon>
        <taxon>asterids</taxon>
        <taxon>Ericales</taxon>
        <taxon>Ericaceae</taxon>
        <taxon>Ericoideae</taxon>
        <taxon>Rhodoreae</taxon>
        <taxon>Rhododendron</taxon>
    </lineage>
</organism>
<dbReference type="Pfam" id="PF13088">
    <property type="entry name" value="BNR_2"/>
    <property type="match status" value="3"/>
</dbReference>
<dbReference type="PANTHER" id="PTHR43752">
    <property type="entry name" value="BNR/ASP-BOX REPEAT FAMILY PROTEIN"/>
    <property type="match status" value="1"/>
</dbReference>
<feature type="domain" description="Sialidase" evidence="2">
    <location>
        <begin position="763"/>
        <end position="827"/>
    </location>
</feature>
<gene>
    <name evidence="3" type="ORF">C3L33_05612</name>
</gene>
<dbReference type="OrthoDB" id="504663at2759"/>
<feature type="domain" description="Sialidase" evidence="2">
    <location>
        <begin position="516"/>
        <end position="698"/>
    </location>
</feature>
<sequence>MFSLFLLLSSPSSFDNIVSGFASSLSYTPLHTNHSRQSRLLLDSEVGGDSANTKIWMGQVADLDGLIEEPLIKEFTFLAKSAPFNSCHASTIVEVDKDHFLLAYFGGSYEGAPDVKIWLQTHQDGQWDAPVIVDEQTDVPMYNPVLFKLPSNEVLLFYKIGPEVQKWSGFMKRSYDKGITWTAREQLPPGILGPSKNKPILLENGNLLCGSSVESWSSWGAWVEMTADGGRTWRKYGPIYIEDEPLSVIQPVPYETENGTLRLLLRSFDGIDRVCMSESLDGGLSWGYAKPTELPNPNSGIDGVKLMDGRLLLAYNTVSRATLKVAISPDDGVTWQEALTLEDETGMEFSYPAVIQASDGLVHITYTYNRTQIQIYRVRILLVESLSYSMWKLVYGCVSLSLFLLLYSPFKFDDNFSGFGSRLSSTRKLLNLADPPSHADAPSHADPPSHTNAPHRDHHFHDSLRRVHHFHDSKGGVGSTNTTNGAVQFQEPLISEFTFDVDSTDFISCHASTIVEDGHWDDPVIADEETDTPMWNPVLFKLPSNEVLLFYKIGRDFQRWSGFMKRSYDKGITWKAREQLPPGIFGPIKNKPILLENGNLLCGSSVESWNSWGAWVEMTPDGGRTWRKYGPIYIEDEPFSVIQPVPYKTANGTLRLLLRSSHGIDRVCMAESLDGGLSWGYAKPTLLPNPNSGIACFAIFIKLRAYYTYPIQTFVFSAYQTLLSYGVVRFEDSINGTPPYFSSIIPFPSKLLLADTTSFRPLGIDGVKLTDGRLLLAYNTDSRGTLKVALSPDDGDTWQEALTLEDTMGMEFSYPAVIQASDGLVHITYTYNRIQIKHVVLDPN</sequence>
<evidence type="ECO:0000256" key="1">
    <source>
        <dbReference type="SAM" id="MobiDB-lite"/>
    </source>
</evidence>
<comment type="caution">
    <text evidence="3">The sequence shown here is derived from an EMBL/GenBank/DDBJ whole genome shotgun (WGS) entry which is preliminary data.</text>
</comment>
<protein>
    <recommendedName>
        <fullName evidence="2">Sialidase domain-containing protein</fullName>
    </recommendedName>
</protein>
<dbReference type="PANTHER" id="PTHR43752:SF2">
    <property type="entry name" value="BNR_ASP-BOX REPEAT FAMILY PROTEIN"/>
    <property type="match status" value="1"/>
</dbReference>
<dbReference type="InterPro" id="IPR036278">
    <property type="entry name" value="Sialidase_sf"/>
</dbReference>
<feature type="region of interest" description="Disordered" evidence="1">
    <location>
        <begin position="434"/>
        <end position="458"/>
    </location>
</feature>
<dbReference type="EMBL" id="QEFC01000697">
    <property type="protein sequence ID" value="KAE9462477.1"/>
    <property type="molecule type" value="Genomic_DNA"/>
</dbReference>
<keyword evidence="4" id="KW-1185">Reference proteome</keyword>
<accession>A0A6A4M6T4</accession>
<evidence type="ECO:0000313" key="3">
    <source>
        <dbReference type="EMBL" id="KAE9462477.1"/>
    </source>
</evidence>
<evidence type="ECO:0000259" key="2">
    <source>
        <dbReference type="Pfam" id="PF13088"/>
    </source>
</evidence>
<feature type="domain" description="Sialidase" evidence="2">
    <location>
        <begin position="99"/>
        <end position="364"/>
    </location>
</feature>
<proteinExistence type="predicted"/>
<dbReference type="SUPFAM" id="SSF50939">
    <property type="entry name" value="Sialidases"/>
    <property type="match status" value="2"/>
</dbReference>
<feature type="non-terminal residue" evidence="3">
    <location>
        <position position="1"/>
    </location>
</feature>
<dbReference type="InterPro" id="IPR011040">
    <property type="entry name" value="Sialidase"/>
</dbReference>
<reference evidence="3 4" key="1">
    <citation type="journal article" date="2019" name="Genome Biol. Evol.">
        <title>The Rhododendron genome and chromosomal organization provide insight into shared whole-genome duplications across the heath family (Ericaceae).</title>
        <authorList>
            <person name="Soza V.L."/>
            <person name="Lindsley D."/>
            <person name="Waalkes A."/>
            <person name="Ramage E."/>
            <person name="Patwardhan R.P."/>
            <person name="Burton J.N."/>
            <person name="Adey A."/>
            <person name="Kumar A."/>
            <person name="Qiu R."/>
            <person name="Shendure J."/>
            <person name="Hall B."/>
        </authorList>
    </citation>
    <scope>NUCLEOTIDE SEQUENCE [LARGE SCALE GENOMIC DNA]</scope>
    <source>
        <strain evidence="3">RSF 1966-606</strain>
    </source>
</reference>
<name>A0A6A4M6T4_9ERIC</name>
<dbReference type="AlphaFoldDB" id="A0A6A4M6T4"/>
<dbReference type="Gene3D" id="2.120.10.10">
    <property type="match status" value="3"/>
</dbReference>
<dbReference type="CDD" id="cd15482">
    <property type="entry name" value="Sialidase_non-viral"/>
    <property type="match status" value="2"/>
</dbReference>